<reference evidence="6 7" key="1">
    <citation type="submission" date="2018-12" db="EMBL/GenBank/DDBJ databases">
        <authorList>
            <person name="Grouzdev D.S."/>
            <person name="Krutkina M.S."/>
        </authorList>
    </citation>
    <scope>NUCLEOTIDE SEQUENCE [LARGE SCALE GENOMIC DNA]</scope>
    <source>
        <strain evidence="6 7">RmlP026</strain>
    </source>
</reference>
<evidence type="ECO:0000256" key="5">
    <source>
        <dbReference type="RuleBase" id="RU004508"/>
    </source>
</evidence>
<dbReference type="EMBL" id="QYBB01000034">
    <property type="protein sequence ID" value="RYC30018.1"/>
    <property type="molecule type" value="Genomic_DNA"/>
</dbReference>
<name>A0A4Q2U2R4_9HYPH</name>
<dbReference type="CDD" id="cd00616">
    <property type="entry name" value="AHBA_syn"/>
    <property type="match status" value="1"/>
</dbReference>
<keyword evidence="7" id="KW-1185">Reference proteome</keyword>
<dbReference type="RefSeq" id="WP_129228855.1">
    <property type="nucleotide sequence ID" value="NZ_QYBB01000034.1"/>
</dbReference>
<dbReference type="Proteomes" id="UP000290759">
    <property type="component" value="Unassembled WGS sequence"/>
</dbReference>
<dbReference type="GO" id="GO:0000271">
    <property type="term" value="P:polysaccharide biosynthetic process"/>
    <property type="evidence" value="ECO:0007669"/>
    <property type="project" value="TreeGrafter"/>
</dbReference>
<dbReference type="InterPro" id="IPR015421">
    <property type="entry name" value="PyrdxlP-dep_Trfase_major"/>
</dbReference>
<keyword evidence="6" id="KW-0808">Transferase</keyword>
<dbReference type="InterPro" id="IPR015424">
    <property type="entry name" value="PyrdxlP-dep_Trfase"/>
</dbReference>
<comment type="caution">
    <text evidence="6">The sequence shown here is derived from an EMBL/GenBank/DDBJ whole genome shotgun (WGS) entry which is preliminary data.</text>
</comment>
<dbReference type="PANTHER" id="PTHR30244:SF36">
    <property type="entry name" value="3-OXO-GLUCOSE-6-PHOSPHATE:GLUTAMATE AMINOTRANSFERASE"/>
    <property type="match status" value="1"/>
</dbReference>
<protein>
    <submittedName>
        <fullName evidence="6">DegT/DnrJ/EryC1/StrS family aminotransferase</fullName>
    </submittedName>
</protein>
<evidence type="ECO:0000256" key="3">
    <source>
        <dbReference type="PIRSR" id="PIRSR000390-1"/>
    </source>
</evidence>
<dbReference type="Gene3D" id="3.90.1150.10">
    <property type="entry name" value="Aspartate Aminotransferase, domain 1"/>
    <property type="match status" value="1"/>
</dbReference>
<dbReference type="PIRSF" id="PIRSF000390">
    <property type="entry name" value="PLP_StrS"/>
    <property type="match status" value="1"/>
</dbReference>
<evidence type="ECO:0000313" key="7">
    <source>
        <dbReference type="Proteomes" id="UP000290759"/>
    </source>
</evidence>
<organism evidence="6 7">
    <name type="scientific">Lichenibacterium minor</name>
    <dbReference type="NCBI Taxonomy" id="2316528"/>
    <lineage>
        <taxon>Bacteria</taxon>
        <taxon>Pseudomonadati</taxon>
        <taxon>Pseudomonadota</taxon>
        <taxon>Alphaproteobacteria</taxon>
        <taxon>Hyphomicrobiales</taxon>
        <taxon>Lichenihabitantaceae</taxon>
        <taxon>Lichenibacterium</taxon>
    </lineage>
</organism>
<dbReference type="PANTHER" id="PTHR30244">
    <property type="entry name" value="TRANSAMINASE"/>
    <property type="match status" value="1"/>
</dbReference>
<evidence type="ECO:0000256" key="2">
    <source>
        <dbReference type="ARBA" id="ARBA00037999"/>
    </source>
</evidence>
<feature type="modified residue" description="N6-(pyridoxal phosphate)lysine" evidence="4">
    <location>
        <position position="186"/>
    </location>
</feature>
<evidence type="ECO:0000256" key="4">
    <source>
        <dbReference type="PIRSR" id="PIRSR000390-2"/>
    </source>
</evidence>
<reference evidence="6 7" key="2">
    <citation type="submission" date="2019-02" db="EMBL/GenBank/DDBJ databases">
        <title>'Lichenibacterium ramalinii' gen. nov. sp. nov., 'Lichenibacterium minor' gen. nov. sp. nov.</title>
        <authorList>
            <person name="Pankratov T."/>
        </authorList>
    </citation>
    <scope>NUCLEOTIDE SEQUENCE [LARGE SCALE GENOMIC DNA]</scope>
    <source>
        <strain evidence="6 7">RmlP026</strain>
    </source>
</reference>
<gene>
    <name evidence="6" type="ORF">D3273_21015</name>
</gene>
<dbReference type="InterPro" id="IPR015422">
    <property type="entry name" value="PyrdxlP-dep_Trfase_small"/>
</dbReference>
<keyword evidence="1 4" id="KW-0663">Pyridoxal phosphate</keyword>
<evidence type="ECO:0000256" key="1">
    <source>
        <dbReference type="ARBA" id="ARBA00022898"/>
    </source>
</evidence>
<proteinExistence type="inferred from homology"/>
<dbReference type="SUPFAM" id="SSF53383">
    <property type="entry name" value="PLP-dependent transferases"/>
    <property type="match status" value="1"/>
</dbReference>
<dbReference type="Pfam" id="PF01041">
    <property type="entry name" value="DegT_DnrJ_EryC1"/>
    <property type="match status" value="1"/>
</dbReference>
<dbReference type="OrthoDB" id="9768668at2"/>
<dbReference type="GO" id="GO:0008483">
    <property type="term" value="F:transaminase activity"/>
    <property type="evidence" value="ECO:0007669"/>
    <property type="project" value="UniProtKB-KW"/>
</dbReference>
<keyword evidence="6" id="KW-0032">Aminotransferase</keyword>
<dbReference type="GO" id="GO:0030170">
    <property type="term" value="F:pyridoxal phosphate binding"/>
    <property type="evidence" value="ECO:0007669"/>
    <property type="project" value="TreeGrafter"/>
</dbReference>
<dbReference type="AlphaFoldDB" id="A0A4Q2U2R4"/>
<sequence>MKIPFFDLSEAHEALAPELAEAFKSTLARSQFIMGSEVAAFESEFARACGAQRAVGAGNGLDALRLALMAYGVGPGDEVIVPAHTFIATWLAVIEVGARPVGVDVDADTFLLDPEASLAAVTPRTRAIVPVHLYGRVADLGAVLPVARARGIVVIEDAAQAHGAVGPCGTAGSIGDAAAFSFYPTKNLGALGDGGAVTTNESAVAERVRMLGNYGSKVKYEHELAGLNSRLDELQAAILRKKLPGLAAGNARRRRLAEAYRERLADISGLTLPPADGDGHSSAWHLFVVRVDDRTALSAALAEAGISTLVHYPILPHYQPALRRFGYGAGSFPAAERIARTALSLPIWPEMSVGQVDRVAEVIRSRLPG</sequence>
<comment type="similarity">
    <text evidence="2 5">Belongs to the DegT/DnrJ/EryC1 family.</text>
</comment>
<dbReference type="InterPro" id="IPR000653">
    <property type="entry name" value="DegT/StrS_aminotransferase"/>
</dbReference>
<accession>A0A4Q2U2R4</accession>
<dbReference type="Gene3D" id="3.40.640.10">
    <property type="entry name" value="Type I PLP-dependent aspartate aminotransferase-like (Major domain)"/>
    <property type="match status" value="1"/>
</dbReference>
<feature type="active site" description="Proton acceptor" evidence="3">
    <location>
        <position position="186"/>
    </location>
</feature>
<evidence type="ECO:0000313" key="6">
    <source>
        <dbReference type="EMBL" id="RYC30018.1"/>
    </source>
</evidence>